<evidence type="ECO:0000259" key="2">
    <source>
        <dbReference type="Pfam" id="PF12146"/>
    </source>
</evidence>
<dbReference type="SUPFAM" id="SSF53474">
    <property type="entry name" value="alpha/beta-Hydrolases"/>
    <property type="match status" value="1"/>
</dbReference>
<feature type="compositionally biased region" description="Low complexity" evidence="1">
    <location>
        <begin position="114"/>
        <end position="132"/>
    </location>
</feature>
<comment type="caution">
    <text evidence="3">The sequence shown here is derived from an EMBL/GenBank/DDBJ whole genome shotgun (WGS) entry which is preliminary data.</text>
</comment>
<proteinExistence type="predicted"/>
<dbReference type="InterPro" id="IPR029058">
    <property type="entry name" value="AB_hydrolase_fold"/>
</dbReference>
<dbReference type="InterPro" id="IPR051044">
    <property type="entry name" value="MAG_DAG_Lipase"/>
</dbReference>
<dbReference type="InterPro" id="IPR022742">
    <property type="entry name" value="Hydrolase_4"/>
</dbReference>
<evidence type="ECO:0000313" key="4">
    <source>
        <dbReference type="Proteomes" id="UP001212997"/>
    </source>
</evidence>
<gene>
    <name evidence="3" type="ORF">NLI96_g11179</name>
</gene>
<dbReference type="PANTHER" id="PTHR11614">
    <property type="entry name" value="PHOSPHOLIPASE-RELATED"/>
    <property type="match status" value="1"/>
</dbReference>
<evidence type="ECO:0000313" key="3">
    <source>
        <dbReference type="EMBL" id="KAJ3476402.1"/>
    </source>
</evidence>
<evidence type="ECO:0000256" key="1">
    <source>
        <dbReference type="SAM" id="MobiDB-lite"/>
    </source>
</evidence>
<sequence length="445" mass="49886">MYPASKHSASHFFTRTSVFYSCYTHSIGYGSRTYIANHQQPVRYLDGDFGFRRRYRRYGFDHSAIHQQRGINAWTLTRSALHPSSPSRRTLFSKTPILTATRSTLLHWRRMSTTATDTPASAPADNTTSTTTPGVSDTNPWKEEWLAGPGGHQFYTRTYAPSTKPKAVVLFVHGFAEHIGRYEHVHVNYPKKGIVVFAYDQRGFGKTALDAKRSKDSAYGKTSWKDQLGDAEFWVHHLRAKKEWEGVPIFLMGHSMGGGLALAFPTRTTGPPNNETVKLLSGVIASSPLVRLTTPQPKVLRWVGGKLSNVLPNLSFPADVPAENLSRNPAANEANLKDPLIKRAGTLRGLDDMLSGGEKLVEEDHQHWPKDLPVLFVQGTDDKVTSYHATQEFYDKIVAEDKKISLYEGGYHELVHDIDGLPERLFEECTSWIEAHIPTVPESKL</sequence>
<protein>
    <recommendedName>
        <fullName evidence="2">Serine aminopeptidase S33 domain-containing protein</fullName>
    </recommendedName>
</protein>
<organism evidence="3 4">
    <name type="scientific">Meripilus lineatus</name>
    <dbReference type="NCBI Taxonomy" id="2056292"/>
    <lineage>
        <taxon>Eukaryota</taxon>
        <taxon>Fungi</taxon>
        <taxon>Dikarya</taxon>
        <taxon>Basidiomycota</taxon>
        <taxon>Agaricomycotina</taxon>
        <taxon>Agaricomycetes</taxon>
        <taxon>Polyporales</taxon>
        <taxon>Meripilaceae</taxon>
        <taxon>Meripilus</taxon>
    </lineage>
</organism>
<dbReference type="Pfam" id="PF12146">
    <property type="entry name" value="Hydrolase_4"/>
    <property type="match status" value="1"/>
</dbReference>
<feature type="domain" description="Serine aminopeptidase S33" evidence="2">
    <location>
        <begin position="164"/>
        <end position="418"/>
    </location>
</feature>
<name>A0AAD5YDI3_9APHY</name>
<keyword evidence="4" id="KW-1185">Reference proteome</keyword>
<feature type="region of interest" description="Disordered" evidence="1">
    <location>
        <begin position="114"/>
        <end position="140"/>
    </location>
</feature>
<dbReference type="AlphaFoldDB" id="A0AAD5YDI3"/>
<accession>A0AAD5YDI3</accession>
<dbReference type="EMBL" id="JANAWD010000711">
    <property type="protein sequence ID" value="KAJ3476402.1"/>
    <property type="molecule type" value="Genomic_DNA"/>
</dbReference>
<dbReference type="Proteomes" id="UP001212997">
    <property type="component" value="Unassembled WGS sequence"/>
</dbReference>
<dbReference type="Gene3D" id="3.40.50.1820">
    <property type="entry name" value="alpha/beta hydrolase"/>
    <property type="match status" value="1"/>
</dbReference>
<reference evidence="3" key="1">
    <citation type="submission" date="2022-07" db="EMBL/GenBank/DDBJ databases">
        <title>Genome Sequence of Physisporinus lineatus.</title>
        <authorList>
            <person name="Buettner E."/>
        </authorList>
    </citation>
    <scope>NUCLEOTIDE SEQUENCE</scope>
    <source>
        <strain evidence="3">VT162</strain>
    </source>
</reference>